<sequence length="145" mass="16396">MRLLTIAISFLLITGCGVIDEVNQTVDYGKKTKDYISTMAGYQDDVSNYMNKEQLTEQDIKDIKVLIDEVEAEIKEFNEIEPPSVASGIHDEIEAKNNQVLEATEEAKRQMNQGQFDASAFENLEIAKTLAELKAYKEQIDQVMN</sequence>
<evidence type="ECO:0000313" key="3">
    <source>
        <dbReference type="Proteomes" id="UP001597452"/>
    </source>
</evidence>
<dbReference type="PROSITE" id="PS51257">
    <property type="entry name" value="PROKAR_LIPOPROTEIN"/>
    <property type="match status" value="1"/>
</dbReference>
<dbReference type="InterPro" id="IPR045956">
    <property type="entry name" value="DUF6376"/>
</dbReference>
<dbReference type="RefSeq" id="WP_054754745.1">
    <property type="nucleotide sequence ID" value="NZ_JBHUMZ010000020.1"/>
</dbReference>
<comment type="caution">
    <text evidence="2">The sequence shown here is derived from an EMBL/GenBank/DDBJ whole genome shotgun (WGS) entry which is preliminary data.</text>
</comment>
<organism evidence="2 3">
    <name type="scientific">Piscibacillus salipiscarius</name>
    <dbReference type="NCBI Taxonomy" id="299480"/>
    <lineage>
        <taxon>Bacteria</taxon>
        <taxon>Bacillati</taxon>
        <taxon>Bacillota</taxon>
        <taxon>Bacilli</taxon>
        <taxon>Bacillales</taxon>
        <taxon>Bacillaceae</taxon>
        <taxon>Piscibacillus</taxon>
    </lineage>
</organism>
<evidence type="ECO:0000313" key="2">
    <source>
        <dbReference type="EMBL" id="MFD2638902.1"/>
    </source>
</evidence>
<accession>A0ABW5QAF2</accession>
<keyword evidence="3" id="KW-1185">Reference proteome</keyword>
<name>A0ABW5QAF2_9BACI</name>
<dbReference type="Pfam" id="PF19903">
    <property type="entry name" value="DUF6376"/>
    <property type="match status" value="1"/>
</dbReference>
<dbReference type="Proteomes" id="UP001597452">
    <property type="component" value="Unassembled WGS sequence"/>
</dbReference>
<reference evidence="3" key="1">
    <citation type="journal article" date="2019" name="Int. J. Syst. Evol. Microbiol.">
        <title>The Global Catalogue of Microorganisms (GCM) 10K type strain sequencing project: providing services to taxonomists for standard genome sequencing and annotation.</title>
        <authorList>
            <consortium name="The Broad Institute Genomics Platform"/>
            <consortium name="The Broad Institute Genome Sequencing Center for Infectious Disease"/>
            <person name="Wu L."/>
            <person name="Ma J."/>
        </authorList>
    </citation>
    <scope>NUCLEOTIDE SEQUENCE [LARGE SCALE GENOMIC DNA]</scope>
    <source>
        <strain evidence="3">TISTR 1571</strain>
    </source>
</reference>
<dbReference type="EMBL" id="JBHUMZ010000020">
    <property type="protein sequence ID" value="MFD2638902.1"/>
    <property type="molecule type" value="Genomic_DNA"/>
</dbReference>
<feature type="coiled-coil region" evidence="1">
    <location>
        <begin position="60"/>
        <end position="113"/>
    </location>
</feature>
<proteinExistence type="predicted"/>
<protein>
    <submittedName>
        <fullName evidence="2">DUF6376 family protein</fullName>
    </submittedName>
</protein>
<keyword evidence="1" id="KW-0175">Coiled coil</keyword>
<evidence type="ECO:0000256" key="1">
    <source>
        <dbReference type="SAM" id="Coils"/>
    </source>
</evidence>
<gene>
    <name evidence="2" type="ORF">ACFSW4_08505</name>
</gene>